<dbReference type="Gene3D" id="3.90.190.10">
    <property type="entry name" value="Protein tyrosine phosphatase superfamily"/>
    <property type="match status" value="1"/>
</dbReference>
<dbReference type="Pfam" id="PF00782">
    <property type="entry name" value="DSPc"/>
    <property type="match status" value="1"/>
</dbReference>
<evidence type="ECO:0000256" key="5">
    <source>
        <dbReference type="ARBA" id="ARBA00022801"/>
    </source>
</evidence>
<sequence length="240" mass="27424">MFKKVPNSILQFTQLTKIDLSFNQIKSLGALKSHPTLKYIDIQNNNVRRLVFDHYENALNLTHLDITDNYIDAPVDSTQTFLYSFPSVYNQKNPTLIVPYLFLGAVNATKDPAFLKTIGIAAILSLGKKPFVESDIQNLFIPIDDSPSTDLLKIVRECITFINDFVIKKKGVLVHCEFGISRSASVIIAYLMKKNKMTYKEALKFVTNKRMCVLPNKGFETQLGQFEKEQFIFTEIKKKK</sequence>
<dbReference type="CDD" id="cd14498">
    <property type="entry name" value="DSP"/>
    <property type="match status" value="1"/>
</dbReference>
<keyword evidence="5 10" id="KW-0378">Hydrolase</keyword>
<comment type="catalytic activity">
    <reaction evidence="7">
        <text>O-phospho-L-seryl-[protein] + H2O = L-seryl-[protein] + phosphate</text>
        <dbReference type="Rhea" id="RHEA:20629"/>
        <dbReference type="Rhea" id="RHEA-COMP:9863"/>
        <dbReference type="Rhea" id="RHEA-COMP:11604"/>
        <dbReference type="ChEBI" id="CHEBI:15377"/>
        <dbReference type="ChEBI" id="CHEBI:29999"/>
        <dbReference type="ChEBI" id="CHEBI:43474"/>
        <dbReference type="ChEBI" id="CHEBI:83421"/>
        <dbReference type="EC" id="3.1.3.16"/>
    </reaction>
</comment>
<evidence type="ECO:0000256" key="4">
    <source>
        <dbReference type="ARBA" id="ARBA00022737"/>
    </source>
</evidence>
<dbReference type="Pfam" id="PF12799">
    <property type="entry name" value="LRR_4"/>
    <property type="match status" value="1"/>
</dbReference>
<keyword evidence="3" id="KW-0433">Leucine-rich repeat</keyword>
<dbReference type="InterPro" id="IPR000340">
    <property type="entry name" value="Dual-sp_phosphatase_cat-dom"/>
</dbReference>
<accession>A0A0A1U490</accession>
<dbReference type="GO" id="GO:0005737">
    <property type="term" value="C:cytoplasm"/>
    <property type="evidence" value="ECO:0007669"/>
    <property type="project" value="TreeGrafter"/>
</dbReference>
<dbReference type="VEuPathDB" id="AmoebaDB:EIN_098600"/>
<evidence type="ECO:0000259" key="9">
    <source>
        <dbReference type="PROSITE" id="PS50056"/>
    </source>
</evidence>
<dbReference type="EMBL" id="KB206860">
    <property type="protein sequence ID" value="ELP87533.1"/>
    <property type="molecule type" value="Genomic_DNA"/>
</dbReference>
<dbReference type="PROSITE" id="PS50054">
    <property type="entry name" value="TYR_PHOSPHATASE_DUAL"/>
    <property type="match status" value="1"/>
</dbReference>
<evidence type="ECO:0000256" key="2">
    <source>
        <dbReference type="ARBA" id="ARBA00013064"/>
    </source>
</evidence>
<dbReference type="SUPFAM" id="SSF52799">
    <property type="entry name" value="(Phosphotyrosine protein) phosphatases II"/>
    <property type="match status" value="1"/>
</dbReference>
<dbReference type="SUPFAM" id="SSF52058">
    <property type="entry name" value="L domain-like"/>
    <property type="match status" value="1"/>
</dbReference>
<dbReference type="KEGG" id="eiv:EIN_098600"/>
<dbReference type="GO" id="GO:0043409">
    <property type="term" value="P:negative regulation of MAPK cascade"/>
    <property type="evidence" value="ECO:0007669"/>
    <property type="project" value="TreeGrafter"/>
</dbReference>
<dbReference type="GO" id="GO:0004722">
    <property type="term" value="F:protein serine/threonine phosphatase activity"/>
    <property type="evidence" value="ECO:0007669"/>
    <property type="project" value="UniProtKB-EC"/>
</dbReference>
<feature type="domain" description="Tyrosine-protein phosphatase" evidence="8">
    <location>
        <begin position="93"/>
        <end position="232"/>
    </location>
</feature>
<dbReference type="GO" id="GO:0008330">
    <property type="term" value="F:protein tyrosine/threonine phosphatase activity"/>
    <property type="evidence" value="ECO:0007669"/>
    <property type="project" value="TreeGrafter"/>
</dbReference>
<keyword evidence="11" id="KW-1185">Reference proteome</keyword>
<dbReference type="PANTHER" id="PTHR10159:SF519">
    <property type="entry name" value="DUAL SPECIFICITY PROTEIN PHOSPHATASE MPK3"/>
    <property type="match status" value="1"/>
</dbReference>
<dbReference type="GeneID" id="14886323"/>
<dbReference type="SMART" id="SM00195">
    <property type="entry name" value="DSPc"/>
    <property type="match status" value="1"/>
</dbReference>
<dbReference type="InterPro" id="IPR001611">
    <property type="entry name" value="Leu-rich_rpt"/>
</dbReference>
<feature type="domain" description="Tyrosine specific protein phosphatases" evidence="9">
    <location>
        <begin position="149"/>
        <end position="210"/>
    </location>
</feature>
<evidence type="ECO:0000313" key="11">
    <source>
        <dbReference type="Proteomes" id="UP000014680"/>
    </source>
</evidence>
<dbReference type="PANTHER" id="PTHR10159">
    <property type="entry name" value="DUAL SPECIFICITY PROTEIN PHOSPHATASE"/>
    <property type="match status" value="1"/>
</dbReference>
<dbReference type="InterPro" id="IPR016130">
    <property type="entry name" value="Tyr_Pase_AS"/>
</dbReference>
<name>A0A0A1U490_ENTIV</name>
<dbReference type="GO" id="GO:0033550">
    <property type="term" value="F:MAP kinase tyrosine phosphatase activity"/>
    <property type="evidence" value="ECO:0007669"/>
    <property type="project" value="TreeGrafter"/>
</dbReference>
<gene>
    <name evidence="10" type="ORF">EIN_098600</name>
</gene>
<dbReference type="InterPro" id="IPR032675">
    <property type="entry name" value="LRR_dom_sf"/>
</dbReference>
<dbReference type="InterPro" id="IPR000387">
    <property type="entry name" value="Tyr_Pase_dom"/>
</dbReference>
<keyword evidence="6" id="KW-0904">Protein phosphatase</keyword>
<dbReference type="InterPro" id="IPR020422">
    <property type="entry name" value="TYR_PHOSPHATASE_DUAL_dom"/>
</dbReference>
<dbReference type="Proteomes" id="UP000014680">
    <property type="component" value="Unassembled WGS sequence"/>
</dbReference>
<evidence type="ECO:0000313" key="10">
    <source>
        <dbReference type="EMBL" id="ELP87533.1"/>
    </source>
</evidence>
<evidence type="ECO:0000256" key="1">
    <source>
        <dbReference type="ARBA" id="ARBA00008601"/>
    </source>
</evidence>
<organism evidence="10 11">
    <name type="scientific">Entamoeba invadens IP1</name>
    <dbReference type="NCBI Taxonomy" id="370355"/>
    <lineage>
        <taxon>Eukaryota</taxon>
        <taxon>Amoebozoa</taxon>
        <taxon>Evosea</taxon>
        <taxon>Archamoebae</taxon>
        <taxon>Mastigamoebida</taxon>
        <taxon>Entamoebidae</taxon>
        <taxon>Entamoeba</taxon>
    </lineage>
</organism>
<dbReference type="PROSITE" id="PS51450">
    <property type="entry name" value="LRR"/>
    <property type="match status" value="1"/>
</dbReference>
<dbReference type="PROSITE" id="PS50056">
    <property type="entry name" value="TYR_PHOSPHATASE_2"/>
    <property type="match status" value="1"/>
</dbReference>
<dbReference type="PROSITE" id="PS00383">
    <property type="entry name" value="TYR_PHOSPHATASE_1"/>
    <property type="match status" value="1"/>
</dbReference>
<evidence type="ECO:0000256" key="3">
    <source>
        <dbReference type="ARBA" id="ARBA00022614"/>
    </source>
</evidence>
<dbReference type="InterPro" id="IPR029021">
    <property type="entry name" value="Prot-tyrosine_phosphatase-like"/>
</dbReference>
<reference evidence="10 11" key="1">
    <citation type="submission" date="2012-10" db="EMBL/GenBank/DDBJ databases">
        <authorList>
            <person name="Zafar N."/>
            <person name="Inman J."/>
            <person name="Hall N."/>
            <person name="Lorenzi H."/>
            <person name="Caler E."/>
        </authorList>
    </citation>
    <scope>NUCLEOTIDE SEQUENCE [LARGE SCALE GENOMIC DNA]</scope>
    <source>
        <strain evidence="10 11">IP1</strain>
    </source>
</reference>
<evidence type="ECO:0000256" key="7">
    <source>
        <dbReference type="ARBA" id="ARBA00047761"/>
    </source>
</evidence>
<dbReference type="GO" id="GO:0017017">
    <property type="term" value="F:MAP kinase tyrosine/serine/threonine phosphatase activity"/>
    <property type="evidence" value="ECO:0007669"/>
    <property type="project" value="TreeGrafter"/>
</dbReference>
<dbReference type="OrthoDB" id="10252009at2759"/>
<evidence type="ECO:0000259" key="8">
    <source>
        <dbReference type="PROSITE" id="PS50054"/>
    </source>
</evidence>
<dbReference type="Gene3D" id="3.80.10.10">
    <property type="entry name" value="Ribonuclease Inhibitor"/>
    <property type="match status" value="1"/>
</dbReference>
<comment type="similarity">
    <text evidence="1">Belongs to the protein-tyrosine phosphatase family. Non-receptor class dual specificity subfamily.</text>
</comment>
<dbReference type="EC" id="3.1.3.48" evidence="2"/>
<dbReference type="AlphaFoldDB" id="A0A0A1U490"/>
<keyword evidence="4" id="KW-0677">Repeat</keyword>
<dbReference type="InterPro" id="IPR025875">
    <property type="entry name" value="Leu-rich_rpt_4"/>
</dbReference>
<evidence type="ECO:0000256" key="6">
    <source>
        <dbReference type="ARBA" id="ARBA00022912"/>
    </source>
</evidence>
<dbReference type="RefSeq" id="XP_004254304.1">
    <property type="nucleotide sequence ID" value="XM_004254256.1"/>
</dbReference>
<proteinExistence type="inferred from homology"/>
<protein>
    <recommendedName>
        <fullName evidence="2">protein-tyrosine-phosphatase</fullName>
        <ecNumber evidence="2">3.1.3.48</ecNumber>
    </recommendedName>
</protein>